<dbReference type="GO" id="GO:0022625">
    <property type="term" value="C:cytosolic large ribosomal subunit"/>
    <property type="evidence" value="ECO:0007669"/>
    <property type="project" value="TreeGrafter"/>
</dbReference>
<dbReference type="PANTHER" id="PTHR11229:SF16">
    <property type="entry name" value="LARGE RIBOSOMAL SUBUNIT PROTEIN UL3C"/>
    <property type="match status" value="1"/>
</dbReference>
<dbReference type="AlphaFoldDB" id="A0A7C3MMU3"/>
<evidence type="ECO:0000256" key="2">
    <source>
        <dbReference type="ARBA" id="ARBA00022730"/>
    </source>
</evidence>
<organism evidence="8">
    <name type="scientific">Dictyoglomus thermophilum</name>
    <dbReference type="NCBI Taxonomy" id="14"/>
    <lineage>
        <taxon>Bacteria</taxon>
        <taxon>Pseudomonadati</taxon>
        <taxon>Dictyoglomota</taxon>
        <taxon>Dictyoglomia</taxon>
        <taxon>Dictyoglomales</taxon>
        <taxon>Dictyoglomaceae</taxon>
        <taxon>Dictyoglomus</taxon>
    </lineage>
</organism>
<dbReference type="InterPro" id="IPR009000">
    <property type="entry name" value="Transl_B-barrel_sf"/>
</dbReference>
<keyword evidence="2 7" id="KW-0699">rRNA-binding</keyword>
<dbReference type="Pfam" id="PF00297">
    <property type="entry name" value="Ribosomal_L3"/>
    <property type="match status" value="1"/>
</dbReference>
<dbReference type="InterPro" id="IPR019927">
    <property type="entry name" value="Ribosomal_uL3_bac/org-type"/>
</dbReference>
<comment type="similarity">
    <text evidence="1 7">Belongs to the universal ribosomal protein uL3 family.</text>
</comment>
<comment type="caution">
    <text evidence="8">The sequence shown here is derived from an EMBL/GenBank/DDBJ whole genome shotgun (WGS) entry which is preliminary data.</text>
</comment>
<dbReference type="Gene3D" id="3.30.160.810">
    <property type="match status" value="1"/>
</dbReference>
<comment type="subunit">
    <text evidence="7">Part of the 50S ribosomal subunit. Forms a cluster with proteins L14 and L19.</text>
</comment>
<dbReference type="HAMAP" id="MF_01325_B">
    <property type="entry name" value="Ribosomal_uL3_B"/>
    <property type="match status" value="1"/>
</dbReference>
<dbReference type="InterPro" id="IPR000597">
    <property type="entry name" value="Ribosomal_uL3"/>
</dbReference>
<dbReference type="FunFam" id="2.40.30.10:FF:000004">
    <property type="entry name" value="50S ribosomal protein L3"/>
    <property type="match status" value="1"/>
</dbReference>
<dbReference type="GO" id="GO:0003735">
    <property type="term" value="F:structural constituent of ribosome"/>
    <property type="evidence" value="ECO:0007669"/>
    <property type="project" value="UniProtKB-UniRule"/>
</dbReference>
<dbReference type="GO" id="GO:0019843">
    <property type="term" value="F:rRNA binding"/>
    <property type="evidence" value="ECO:0007669"/>
    <property type="project" value="UniProtKB-UniRule"/>
</dbReference>
<evidence type="ECO:0000256" key="3">
    <source>
        <dbReference type="ARBA" id="ARBA00022884"/>
    </source>
</evidence>
<dbReference type="FunFam" id="3.30.160.810:FF:000001">
    <property type="entry name" value="50S ribosomal protein L3"/>
    <property type="match status" value="1"/>
</dbReference>
<evidence type="ECO:0000256" key="6">
    <source>
        <dbReference type="ARBA" id="ARBA00035243"/>
    </source>
</evidence>
<evidence type="ECO:0000256" key="1">
    <source>
        <dbReference type="ARBA" id="ARBA00006540"/>
    </source>
</evidence>
<dbReference type="SUPFAM" id="SSF50447">
    <property type="entry name" value="Translation proteins"/>
    <property type="match status" value="1"/>
</dbReference>
<evidence type="ECO:0000256" key="4">
    <source>
        <dbReference type="ARBA" id="ARBA00022980"/>
    </source>
</evidence>
<dbReference type="PANTHER" id="PTHR11229">
    <property type="entry name" value="50S RIBOSOMAL PROTEIN L3"/>
    <property type="match status" value="1"/>
</dbReference>
<keyword evidence="4 7" id="KW-0689">Ribosomal protein</keyword>
<accession>A0A7C3MMU3</accession>
<dbReference type="GO" id="GO:0006412">
    <property type="term" value="P:translation"/>
    <property type="evidence" value="ECO:0007669"/>
    <property type="project" value="UniProtKB-UniRule"/>
</dbReference>
<gene>
    <name evidence="7" type="primary">rplC</name>
    <name evidence="8" type="ORF">ENW00_01010</name>
</gene>
<proteinExistence type="inferred from homology"/>
<protein>
    <recommendedName>
        <fullName evidence="6 7">Large ribosomal subunit protein uL3</fullName>
    </recommendedName>
</protein>
<name>A0A7C3MMU3_DICTH</name>
<dbReference type="EMBL" id="DTIN01000009">
    <property type="protein sequence ID" value="HFX12732.1"/>
    <property type="molecule type" value="Genomic_DNA"/>
</dbReference>
<comment type="function">
    <text evidence="7">One of the primary rRNA binding proteins, it binds directly near the 3'-end of the 23S rRNA, where it nucleates assembly of the 50S subunit.</text>
</comment>
<evidence type="ECO:0000256" key="7">
    <source>
        <dbReference type="HAMAP-Rule" id="MF_01325"/>
    </source>
</evidence>
<evidence type="ECO:0000313" key="8">
    <source>
        <dbReference type="EMBL" id="HFX12732.1"/>
    </source>
</evidence>
<sequence>MAAPTTKAILGRKVGMTQIFGENGEIIPVTVIKSGPCLILNVRTKEKDGYNAIQLGFERCKESKLNKPLLGIFKKLGFPPFKVIKEVRVVNTSDFVPGQEIKVEIFQEGELVDVTGKSKGHGYTGHIKLWNFARGRMSHGSKFHRRRASIGAGGVQHVMKGQKMAGRWGNETITVQNLKIVKVDKEKDLILVKGAVPGPVGNLLIIRKAVKDIK</sequence>
<dbReference type="Gene3D" id="2.40.30.10">
    <property type="entry name" value="Translation factors"/>
    <property type="match status" value="1"/>
</dbReference>
<dbReference type="NCBIfam" id="TIGR03625">
    <property type="entry name" value="L3_bact"/>
    <property type="match status" value="1"/>
</dbReference>
<keyword evidence="5 7" id="KW-0687">Ribonucleoprotein</keyword>
<reference evidence="8" key="1">
    <citation type="journal article" date="2020" name="mSystems">
        <title>Genome- and Community-Level Interaction Insights into Carbon Utilization and Element Cycling Functions of Hydrothermarchaeota in Hydrothermal Sediment.</title>
        <authorList>
            <person name="Zhou Z."/>
            <person name="Liu Y."/>
            <person name="Xu W."/>
            <person name="Pan J."/>
            <person name="Luo Z.H."/>
            <person name="Li M."/>
        </authorList>
    </citation>
    <scope>NUCLEOTIDE SEQUENCE [LARGE SCALE GENOMIC DNA]</scope>
    <source>
        <strain evidence="8">SpSt-81</strain>
    </source>
</reference>
<evidence type="ECO:0000256" key="5">
    <source>
        <dbReference type="ARBA" id="ARBA00023274"/>
    </source>
</evidence>
<keyword evidence="3 7" id="KW-0694">RNA-binding</keyword>